<proteinExistence type="predicted"/>
<feature type="domain" description="Xylanolytic transcriptional activator regulatory" evidence="7">
    <location>
        <begin position="187"/>
        <end position="257"/>
    </location>
</feature>
<dbReference type="PANTHER" id="PTHR47338:SF19">
    <property type="entry name" value="ZN(II)2CYS6 TRANSCRIPTION FACTOR (EUROFUNG)"/>
    <property type="match status" value="1"/>
</dbReference>
<gene>
    <name evidence="8" type="ORF">QQX98_002169</name>
</gene>
<dbReference type="CDD" id="cd12148">
    <property type="entry name" value="fungal_TF_MHR"/>
    <property type="match status" value="1"/>
</dbReference>
<evidence type="ECO:0000259" key="7">
    <source>
        <dbReference type="SMART" id="SM00906"/>
    </source>
</evidence>
<comment type="subcellular location">
    <subcellularLocation>
        <location evidence="1">Nucleus</location>
    </subcellularLocation>
</comment>
<protein>
    <recommendedName>
        <fullName evidence="7">Xylanolytic transcriptional activator regulatory domain-containing protein</fullName>
    </recommendedName>
</protein>
<keyword evidence="4" id="KW-0804">Transcription</keyword>
<evidence type="ECO:0000256" key="5">
    <source>
        <dbReference type="ARBA" id="ARBA00023242"/>
    </source>
</evidence>
<dbReference type="InterPro" id="IPR001138">
    <property type="entry name" value="Zn2Cys6_DnaBD"/>
</dbReference>
<dbReference type="Proteomes" id="UP001498476">
    <property type="component" value="Unassembled WGS sequence"/>
</dbReference>
<keyword evidence="2" id="KW-0479">Metal-binding</keyword>
<keyword evidence="9" id="KW-1185">Reference proteome</keyword>
<name>A0ABR1HJU2_9HYPO</name>
<evidence type="ECO:0000256" key="3">
    <source>
        <dbReference type="ARBA" id="ARBA00023015"/>
    </source>
</evidence>
<keyword evidence="3" id="KW-0805">Transcription regulation</keyword>
<evidence type="ECO:0000313" key="9">
    <source>
        <dbReference type="Proteomes" id="UP001498476"/>
    </source>
</evidence>
<evidence type="ECO:0000313" key="8">
    <source>
        <dbReference type="EMBL" id="KAK7421470.1"/>
    </source>
</evidence>
<evidence type="ECO:0000256" key="4">
    <source>
        <dbReference type="ARBA" id="ARBA00023163"/>
    </source>
</evidence>
<organism evidence="8 9">
    <name type="scientific">Neonectria punicea</name>
    <dbReference type="NCBI Taxonomy" id="979145"/>
    <lineage>
        <taxon>Eukaryota</taxon>
        <taxon>Fungi</taxon>
        <taxon>Dikarya</taxon>
        <taxon>Ascomycota</taxon>
        <taxon>Pezizomycotina</taxon>
        <taxon>Sordariomycetes</taxon>
        <taxon>Hypocreomycetidae</taxon>
        <taxon>Hypocreales</taxon>
        <taxon>Nectriaceae</taxon>
        <taxon>Neonectria</taxon>
    </lineage>
</organism>
<dbReference type="InterPro" id="IPR007219">
    <property type="entry name" value="XnlR_reg_dom"/>
</dbReference>
<dbReference type="InterPro" id="IPR050815">
    <property type="entry name" value="TF_fung"/>
</dbReference>
<dbReference type="PANTHER" id="PTHR47338">
    <property type="entry name" value="ZN(II)2CYS6 TRANSCRIPTION FACTOR (EUROFUNG)-RELATED"/>
    <property type="match status" value="1"/>
</dbReference>
<dbReference type="EMBL" id="JAZAVJ010000022">
    <property type="protein sequence ID" value="KAK7421470.1"/>
    <property type="molecule type" value="Genomic_DNA"/>
</dbReference>
<dbReference type="Pfam" id="PF04082">
    <property type="entry name" value="Fungal_trans"/>
    <property type="match status" value="1"/>
</dbReference>
<feature type="compositionally biased region" description="Polar residues" evidence="6">
    <location>
        <begin position="544"/>
        <end position="555"/>
    </location>
</feature>
<sequence length="624" mass="70450">MARATFTLPYRKSKVKCRHDGQPPCAGCLKTQNTQNCTLSGPILSNKHLSSSRLRTLKRKRPAHEPETLKISRPEDVIGQVFSQIPRDQFIRAAGVFQSQFPELGFLHPSDLEYDADISALQMLGLLALLTVSSRYVEDPETSANSNHAHLVTTELHKRLLSPSLYLVQAFLILSLCNWGQGDGFNAWMHAGIASRMVQGLLGTKLSDIGKGTVSELESRTLWSCFAVDKLLSCGTRRPAMFNLHTMVHLPLNDADFAFGERNAQVLLPNESPRRSKYGLDDCFLLILKGLDIWSDIHSWTAEGGRRQPGMDETEECPWAESSQWSRMMRELLQWRSSQNIRLKYPETKVSSHAHLKQAEKFGYVNLIYYVCKLFLYREYIPFHPAGESKPRGPIEAPLLKAAGSEEFWKQNLTDLFYSATQISNLLRDLRRAGTSLRTPFSGLCAFSSALMNLYAASFPEYMGFTRDETAVAETQAEESMQDLREIGRLWKIAEDWIRVVDTAKGLFRRAISQSQGAMRMSRYDHSDLEESIHLAHLKGMPESATSSLKTGTTPTRHETDEQALDPGHSASPGVHPEVPSFNELMGEDEWRLWSFWDDPHMLPTFTDPGLEYEDVSKVMPSIS</sequence>
<reference evidence="8 9" key="1">
    <citation type="journal article" date="2025" name="Microbiol. Resour. Announc.">
        <title>Draft genome sequences for Neonectria magnoliae and Neonectria punicea, canker pathogens of Liriodendron tulipifera and Acer saccharum in West Virginia.</title>
        <authorList>
            <person name="Petronek H.M."/>
            <person name="Kasson M.T."/>
            <person name="Metheny A.M."/>
            <person name="Stauder C.M."/>
            <person name="Lovett B."/>
            <person name="Lynch S.C."/>
            <person name="Garnas J.R."/>
            <person name="Kasson L.R."/>
            <person name="Stajich J.E."/>
        </authorList>
    </citation>
    <scope>NUCLEOTIDE SEQUENCE [LARGE SCALE GENOMIC DNA]</scope>
    <source>
        <strain evidence="8 9">NRRL 64653</strain>
    </source>
</reference>
<comment type="caution">
    <text evidence="8">The sequence shown here is derived from an EMBL/GenBank/DDBJ whole genome shotgun (WGS) entry which is preliminary data.</text>
</comment>
<dbReference type="SMART" id="SM00906">
    <property type="entry name" value="Fungal_trans"/>
    <property type="match status" value="1"/>
</dbReference>
<keyword evidence="5" id="KW-0539">Nucleus</keyword>
<evidence type="ECO:0000256" key="6">
    <source>
        <dbReference type="SAM" id="MobiDB-lite"/>
    </source>
</evidence>
<evidence type="ECO:0000256" key="1">
    <source>
        <dbReference type="ARBA" id="ARBA00004123"/>
    </source>
</evidence>
<evidence type="ECO:0000256" key="2">
    <source>
        <dbReference type="ARBA" id="ARBA00022723"/>
    </source>
</evidence>
<feature type="region of interest" description="Disordered" evidence="6">
    <location>
        <begin position="540"/>
        <end position="582"/>
    </location>
</feature>
<accession>A0ABR1HJU2</accession>
<dbReference type="CDD" id="cd00067">
    <property type="entry name" value="GAL4"/>
    <property type="match status" value="1"/>
</dbReference>